<feature type="non-terminal residue" evidence="1">
    <location>
        <position position="1"/>
    </location>
</feature>
<keyword evidence="2" id="KW-1185">Reference proteome</keyword>
<accession>A0AAW0RPE7</accession>
<gene>
    <name evidence="1" type="ORF">G3M48_006286</name>
</gene>
<name>A0AAW0RPE7_9HYPO</name>
<organism evidence="1 2">
    <name type="scientific">Beauveria asiatica</name>
    <dbReference type="NCBI Taxonomy" id="1069075"/>
    <lineage>
        <taxon>Eukaryota</taxon>
        <taxon>Fungi</taxon>
        <taxon>Dikarya</taxon>
        <taxon>Ascomycota</taxon>
        <taxon>Pezizomycotina</taxon>
        <taxon>Sordariomycetes</taxon>
        <taxon>Hypocreomycetidae</taxon>
        <taxon>Hypocreales</taxon>
        <taxon>Cordycipitaceae</taxon>
        <taxon>Beauveria</taxon>
    </lineage>
</organism>
<evidence type="ECO:0000313" key="1">
    <source>
        <dbReference type="EMBL" id="KAK8144099.1"/>
    </source>
</evidence>
<dbReference type="EMBL" id="JAAHCF010000427">
    <property type="protein sequence ID" value="KAK8144099.1"/>
    <property type="molecule type" value="Genomic_DNA"/>
</dbReference>
<protein>
    <submittedName>
        <fullName evidence="1">Uncharacterized protein</fullName>
    </submittedName>
</protein>
<proteinExistence type="predicted"/>
<dbReference type="Proteomes" id="UP001397290">
    <property type="component" value="Unassembled WGS sequence"/>
</dbReference>
<reference evidence="1 2" key="1">
    <citation type="submission" date="2020-02" db="EMBL/GenBank/DDBJ databases">
        <title>Comparative genomics of the hypocrealean fungal genus Beauvera.</title>
        <authorList>
            <person name="Showalter D.N."/>
            <person name="Bushley K.E."/>
            <person name="Rehner S.A."/>
        </authorList>
    </citation>
    <scope>NUCLEOTIDE SEQUENCE [LARGE SCALE GENOMIC DNA]</scope>
    <source>
        <strain evidence="1 2">ARSEF4384</strain>
    </source>
</reference>
<evidence type="ECO:0000313" key="2">
    <source>
        <dbReference type="Proteomes" id="UP001397290"/>
    </source>
</evidence>
<dbReference type="AlphaFoldDB" id="A0AAW0RPE7"/>
<sequence>LPSEFWRVLHVEYGIVVYPSALTEDIDVQGLGVDVTFTDAYSKHIIMFGRCGSECHPPPCPLQYLQEPPPVYQK</sequence>
<comment type="caution">
    <text evidence="1">The sequence shown here is derived from an EMBL/GenBank/DDBJ whole genome shotgun (WGS) entry which is preliminary data.</text>
</comment>